<dbReference type="RefSeq" id="XP_007927953.1">
    <property type="nucleotide sequence ID" value="XM_007929762.1"/>
</dbReference>
<dbReference type="Proteomes" id="UP000016932">
    <property type="component" value="Unassembled WGS sequence"/>
</dbReference>
<proteinExistence type="inferred from homology"/>
<keyword evidence="2" id="KW-0472">Membrane</keyword>
<feature type="transmembrane region" description="Helical" evidence="2">
    <location>
        <begin position="456"/>
        <end position="474"/>
    </location>
</feature>
<keyword evidence="4" id="KW-1185">Reference proteome</keyword>
<dbReference type="GeneID" id="19339238"/>
<comment type="similarity">
    <text evidence="1">Belongs to the multi antimicrobial extrusion (MATE) (TC 2.A.66.1) family.</text>
</comment>
<feature type="transmembrane region" description="Helical" evidence="2">
    <location>
        <begin position="429"/>
        <end position="449"/>
    </location>
</feature>
<organism evidence="3 4">
    <name type="scientific">Pseudocercospora fijiensis (strain CIRAD86)</name>
    <name type="common">Black leaf streak disease fungus</name>
    <name type="synonym">Mycosphaerella fijiensis</name>
    <dbReference type="NCBI Taxonomy" id="383855"/>
    <lineage>
        <taxon>Eukaryota</taxon>
        <taxon>Fungi</taxon>
        <taxon>Dikarya</taxon>
        <taxon>Ascomycota</taxon>
        <taxon>Pezizomycotina</taxon>
        <taxon>Dothideomycetes</taxon>
        <taxon>Dothideomycetidae</taxon>
        <taxon>Mycosphaerellales</taxon>
        <taxon>Mycosphaerellaceae</taxon>
        <taxon>Pseudocercospora</taxon>
    </lineage>
</organism>
<keyword evidence="2" id="KW-0812">Transmembrane</keyword>
<feature type="transmembrane region" description="Helical" evidence="2">
    <location>
        <begin position="138"/>
        <end position="159"/>
    </location>
</feature>
<evidence type="ECO:0000256" key="1">
    <source>
        <dbReference type="ARBA" id="ARBA00010199"/>
    </source>
</evidence>
<evidence type="ECO:0008006" key="5">
    <source>
        <dbReference type="Google" id="ProtNLM"/>
    </source>
</evidence>
<dbReference type="KEGG" id="pfj:MYCFIDRAFT_38487"/>
<dbReference type="PANTHER" id="PTHR11206">
    <property type="entry name" value="MULTIDRUG RESISTANCE PROTEIN"/>
    <property type="match status" value="1"/>
</dbReference>
<dbReference type="OrthoDB" id="2126698at2759"/>
<gene>
    <name evidence="3" type="ORF">MYCFIDRAFT_38487</name>
</gene>
<dbReference type="GO" id="GO:0015297">
    <property type="term" value="F:antiporter activity"/>
    <property type="evidence" value="ECO:0007669"/>
    <property type="project" value="InterPro"/>
</dbReference>
<dbReference type="VEuPathDB" id="FungiDB:MYCFIDRAFT_38487"/>
<dbReference type="InterPro" id="IPR002528">
    <property type="entry name" value="MATE_fam"/>
</dbReference>
<feature type="transmembrane region" description="Helical" evidence="2">
    <location>
        <begin position="277"/>
        <end position="294"/>
    </location>
</feature>
<evidence type="ECO:0000313" key="3">
    <source>
        <dbReference type="EMBL" id="EME81248.1"/>
    </source>
</evidence>
<reference evidence="3 4" key="1">
    <citation type="journal article" date="2012" name="PLoS Pathog.">
        <title>Diverse lifestyles and strategies of plant pathogenesis encoded in the genomes of eighteen Dothideomycetes fungi.</title>
        <authorList>
            <person name="Ohm R.A."/>
            <person name="Feau N."/>
            <person name="Henrissat B."/>
            <person name="Schoch C.L."/>
            <person name="Horwitz B.A."/>
            <person name="Barry K.W."/>
            <person name="Condon B.J."/>
            <person name="Copeland A.C."/>
            <person name="Dhillon B."/>
            <person name="Glaser F."/>
            <person name="Hesse C.N."/>
            <person name="Kosti I."/>
            <person name="LaButti K."/>
            <person name="Lindquist E.A."/>
            <person name="Lucas S."/>
            <person name="Salamov A.A."/>
            <person name="Bradshaw R.E."/>
            <person name="Ciuffetti L."/>
            <person name="Hamelin R.C."/>
            <person name="Kema G.H.J."/>
            <person name="Lawrence C."/>
            <person name="Scott J.A."/>
            <person name="Spatafora J.W."/>
            <person name="Turgeon B.G."/>
            <person name="de Wit P.J.G.M."/>
            <person name="Zhong S."/>
            <person name="Goodwin S.B."/>
            <person name="Grigoriev I.V."/>
        </authorList>
    </citation>
    <scope>NUCLEOTIDE SEQUENCE [LARGE SCALE GENOMIC DNA]</scope>
    <source>
        <strain evidence="3 4">CIRAD86</strain>
    </source>
</reference>
<dbReference type="STRING" id="383855.M3AVW3"/>
<feature type="transmembrane region" description="Helical" evidence="2">
    <location>
        <begin position="201"/>
        <end position="225"/>
    </location>
</feature>
<dbReference type="eggNOG" id="KOG1347">
    <property type="taxonomic scope" value="Eukaryota"/>
</dbReference>
<dbReference type="NCBIfam" id="TIGR00797">
    <property type="entry name" value="matE"/>
    <property type="match status" value="1"/>
</dbReference>
<dbReference type="AlphaFoldDB" id="M3AVW3"/>
<keyword evidence="2" id="KW-1133">Transmembrane helix</keyword>
<evidence type="ECO:0000256" key="2">
    <source>
        <dbReference type="SAM" id="Phobius"/>
    </source>
</evidence>
<sequence>MQVNENFPRPASEHSPLLPKTDHEHLIIRCSAQEDEDENENAIPEVSLKVEASILFRYSGPLVVTYFLQYAYQLIIIAVAAQLSTEEIAGVSLGITTSNITGYSIFEGFATALDTLCSQAYGSGRLTDVGLDVIRATVLVHLTAVVPIGVVWLCSRGIFNALVPQGDLVEHASSFLYWTLIGVPGYCAFEHGKRFMQAQGNFNAGLVVLIACLPINLALTYYLVIVADMRVAGAALSSSLTNLIRPILLALYAMVIDRSTLQCWPSAQEVKKGWRKGWRLIMRLAMPGVLMNLSEWLCFEILTFCTTYVGTAALAAQTFLATTTTIVWHVPFSASIACSTRVGQLVGAGMTNSTAKVIRWYGCVFSAIGIIDAIGSIGIVVLMLKTIVHDSEVARIIIETLPFMALFTFFEASSNWPHAVVRGFGWQDIGAWCTVTINYLYALPLAAFLELGPPKMGIRGLWIGLGSGLALVLYDDRGKIAEI</sequence>
<evidence type="ECO:0000313" key="4">
    <source>
        <dbReference type="Proteomes" id="UP000016932"/>
    </source>
</evidence>
<feature type="transmembrane region" description="Helical" evidence="2">
    <location>
        <begin position="358"/>
        <end position="384"/>
    </location>
</feature>
<dbReference type="HOGENOM" id="CLU_012893_1_2_1"/>
<feature type="transmembrane region" description="Helical" evidence="2">
    <location>
        <begin position="231"/>
        <end position="256"/>
    </location>
</feature>
<feature type="transmembrane region" description="Helical" evidence="2">
    <location>
        <begin position="396"/>
        <end position="417"/>
    </location>
</feature>
<dbReference type="EMBL" id="KB446560">
    <property type="protein sequence ID" value="EME81248.1"/>
    <property type="molecule type" value="Genomic_DNA"/>
</dbReference>
<accession>M3AVW3</accession>
<name>M3AVW3_PSEFD</name>
<dbReference type="Pfam" id="PF01554">
    <property type="entry name" value="MatE"/>
    <property type="match status" value="2"/>
</dbReference>
<protein>
    <recommendedName>
        <fullName evidence="5">MATE efflux family protein</fullName>
    </recommendedName>
</protein>
<dbReference type="GO" id="GO:0042910">
    <property type="term" value="F:xenobiotic transmembrane transporter activity"/>
    <property type="evidence" value="ECO:0007669"/>
    <property type="project" value="InterPro"/>
</dbReference>
<dbReference type="GO" id="GO:0016020">
    <property type="term" value="C:membrane"/>
    <property type="evidence" value="ECO:0007669"/>
    <property type="project" value="InterPro"/>
</dbReference>